<evidence type="ECO:0000256" key="2">
    <source>
        <dbReference type="SAM" id="SignalP"/>
    </source>
</evidence>
<keyword evidence="2" id="KW-0732">Signal</keyword>
<feature type="signal peptide" evidence="2">
    <location>
        <begin position="1"/>
        <end position="19"/>
    </location>
</feature>
<protein>
    <submittedName>
        <fullName evidence="3">Uncharacterized protein</fullName>
    </submittedName>
</protein>
<dbReference type="EMBL" id="KV425897">
    <property type="protein sequence ID" value="KZW00994.1"/>
    <property type="molecule type" value="Genomic_DNA"/>
</dbReference>
<feature type="region of interest" description="Disordered" evidence="1">
    <location>
        <begin position="38"/>
        <end position="57"/>
    </location>
</feature>
<name>A0A165NNI2_EXIGL</name>
<keyword evidence="4" id="KW-1185">Reference proteome</keyword>
<feature type="chain" id="PRO_5007863379" evidence="2">
    <location>
        <begin position="20"/>
        <end position="93"/>
    </location>
</feature>
<dbReference type="InParanoid" id="A0A165NNI2"/>
<proteinExistence type="predicted"/>
<reference evidence="3 4" key="1">
    <citation type="journal article" date="2016" name="Mol. Biol. Evol.">
        <title>Comparative Genomics of Early-Diverging Mushroom-Forming Fungi Provides Insights into the Origins of Lignocellulose Decay Capabilities.</title>
        <authorList>
            <person name="Nagy L.G."/>
            <person name="Riley R."/>
            <person name="Tritt A."/>
            <person name="Adam C."/>
            <person name="Daum C."/>
            <person name="Floudas D."/>
            <person name="Sun H."/>
            <person name="Yadav J.S."/>
            <person name="Pangilinan J."/>
            <person name="Larsson K.H."/>
            <person name="Matsuura K."/>
            <person name="Barry K."/>
            <person name="Labutti K."/>
            <person name="Kuo R."/>
            <person name="Ohm R.A."/>
            <person name="Bhattacharya S.S."/>
            <person name="Shirouzu T."/>
            <person name="Yoshinaga Y."/>
            <person name="Martin F.M."/>
            <person name="Grigoriev I.V."/>
            <person name="Hibbett D.S."/>
        </authorList>
    </citation>
    <scope>NUCLEOTIDE SEQUENCE [LARGE SCALE GENOMIC DNA]</scope>
    <source>
        <strain evidence="3 4">HHB12029</strain>
    </source>
</reference>
<dbReference type="AlphaFoldDB" id="A0A165NNI2"/>
<evidence type="ECO:0000313" key="4">
    <source>
        <dbReference type="Proteomes" id="UP000077266"/>
    </source>
</evidence>
<sequence>MRIAQIICVMASYCGLVLAGPLRSGPDVPQLDAYKRFSGSGAPESHAPSNSVDGGDLPYKRFKVDGAPAITPDCAPAYRGDEGGVFVRSICGG</sequence>
<gene>
    <name evidence="3" type="ORF">EXIGLDRAFT_830410</name>
</gene>
<evidence type="ECO:0000256" key="1">
    <source>
        <dbReference type="SAM" id="MobiDB-lite"/>
    </source>
</evidence>
<evidence type="ECO:0000313" key="3">
    <source>
        <dbReference type="EMBL" id="KZW00994.1"/>
    </source>
</evidence>
<accession>A0A165NNI2</accession>
<organism evidence="3 4">
    <name type="scientific">Exidia glandulosa HHB12029</name>
    <dbReference type="NCBI Taxonomy" id="1314781"/>
    <lineage>
        <taxon>Eukaryota</taxon>
        <taxon>Fungi</taxon>
        <taxon>Dikarya</taxon>
        <taxon>Basidiomycota</taxon>
        <taxon>Agaricomycotina</taxon>
        <taxon>Agaricomycetes</taxon>
        <taxon>Auriculariales</taxon>
        <taxon>Exidiaceae</taxon>
        <taxon>Exidia</taxon>
    </lineage>
</organism>
<dbReference type="Proteomes" id="UP000077266">
    <property type="component" value="Unassembled WGS sequence"/>
</dbReference>